<organism evidence="5 6">
    <name type="scientific">Paraburkholderia solisilvae</name>
    <dbReference type="NCBI Taxonomy" id="624376"/>
    <lineage>
        <taxon>Bacteria</taxon>
        <taxon>Pseudomonadati</taxon>
        <taxon>Pseudomonadota</taxon>
        <taxon>Betaproteobacteria</taxon>
        <taxon>Burkholderiales</taxon>
        <taxon>Burkholderiaceae</taxon>
        <taxon>Paraburkholderia</taxon>
    </lineage>
</organism>
<protein>
    <recommendedName>
        <fullName evidence="4">HTH araC/xylS-type domain-containing protein</fullName>
    </recommendedName>
</protein>
<dbReference type="InterPro" id="IPR009057">
    <property type="entry name" value="Homeodomain-like_sf"/>
</dbReference>
<dbReference type="SMART" id="SM00342">
    <property type="entry name" value="HTH_ARAC"/>
    <property type="match status" value="1"/>
</dbReference>
<dbReference type="InterPro" id="IPR020449">
    <property type="entry name" value="Tscrpt_reg_AraC-type_HTH"/>
</dbReference>
<dbReference type="PROSITE" id="PS00041">
    <property type="entry name" value="HTH_ARAC_FAMILY_1"/>
    <property type="match status" value="1"/>
</dbReference>
<sequence>MTLLNAKPVQEVGPPDCVDRSGVTGQSQSNLSDLGTHSEIVMDRWTDKRVHARREALVAPAGGGLLGIALAPTRVRLLNGADMIFDGVMSSGMSYVCWPSQTLQAEFAGPADFLRLSVAEGLLQKQPLMHGTRRMSGDTAFASIIPRDALIDLLARTLRITDEVRDRGYIETLARAIVVRATHICESNADVSALPKWRLARVVDYIELHMSGPITVEALATAAGLSRAHFTAQFRVATGCRPHDFILLQRVEAAKRLLLGTTGELISIALAVGFQTQAHFSDVFKRFVGQSPGRWRRARLAESTKGENLSERNLDLNPESGL</sequence>
<dbReference type="GO" id="GO:0043565">
    <property type="term" value="F:sequence-specific DNA binding"/>
    <property type="evidence" value="ECO:0007669"/>
    <property type="project" value="InterPro"/>
</dbReference>
<dbReference type="InterPro" id="IPR050204">
    <property type="entry name" value="AraC_XylS_family_regulators"/>
</dbReference>
<keyword evidence="1" id="KW-0805">Transcription regulation</keyword>
<evidence type="ECO:0000256" key="1">
    <source>
        <dbReference type="ARBA" id="ARBA00023015"/>
    </source>
</evidence>
<proteinExistence type="predicted"/>
<dbReference type="SUPFAM" id="SSF46689">
    <property type="entry name" value="Homeodomain-like"/>
    <property type="match status" value="2"/>
</dbReference>
<evidence type="ECO:0000313" key="5">
    <source>
        <dbReference type="EMBL" id="CAB3769998.1"/>
    </source>
</evidence>
<dbReference type="Gene3D" id="1.10.10.60">
    <property type="entry name" value="Homeodomain-like"/>
    <property type="match status" value="2"/>
</dbReference>
<keyword evidence="6" id="KW-1185">Reference proteome</keyword>
<gene>
    <name evidence="5" type="ORF">LMG29739_05679</name>
</gene>
<dbReference type="PANTHER" id="PTHR46796">
    <property type="entry name" value="HTH-TYPE TRANSCRIPTIONAL ACTIVATOR RHAS-RELATED"/>
    <property type="match status" value="1"/>
</dbReference>
<feature type="domain" description="HTH araC/xylS-type" evidence="4">
    <location>
        <begin position="200"/>
        <end position="298"/>
    </location>
</feature>
<reference evidence="5 6" key="1">
    <citation type="submission" date="2020-04" db="EMBL/GenBank/DDBJ databases">
        <authorList>
            <person name="De Canck E."/>
        </authorList>
    </citation>
    <scope>NUCLEOTIDE SEQUENCE [LARGE SCALE GENOMIC DNA]</scope>
    <source>
        <strain evidence="5 6">LMG 29739</strain>
    </source>
</reference>
<dbReference type="PRINTS" id="PR00032">
    <property type="entry name" value="HTHARAC"/>
</dbReference>
<evidence type="ECO:0000256" key="3">
    <source>
        <dbReference type="ARBA" id="ARBA00023163"/>
    </source>
</evidence>
<evidence type="ECO:0000313" key="6">
    <source>
        <dbReference type="Proteomes" id="UP000494329"/>
    </source>
</evidence>
<evidence type="ECO:0000256" key="2">
    <source>
        <dbReference type="ARBA" id="ARBA00023125"/>
    </source>
</evidence>
<dbReference type="InterPro" id="IPR018060">
    <property type="entry name" value="HTH_AraC"/>
</dbReference>
<dbReference type="PROSITE" id="PS01124">
    <property type="entry name" value="HTH_ARAC_FAMILY_2"/>
    <property type="match status" value="1"/>
</dbReference>
<dbReference type="GO" id="GO:0003700">
    <property type="term" value="F:DNA-binding transcription factor activity"/>
    <property type="evidence" value="ECO:0007669"/>
    <property type="project" value="InterPro"/>
</dbReference>
<name>A0A6J5ETU6_9BURK</name>
<accession>A0A6J5ETU6</accession>
<keyword evidence="3" id="KW-0804">Transcription</keyword>
<dbReference type="Pfam" id="PF12833">
    <property type="entry name" value="HTH_18"/>
    <property type="match status" value="1"/>
</dbReference>
<keyword evidence="2" id="KW-0238">DNA-binding</keyword>
<dbReference type="Proteomes" id="UP000494329">
    <property type="component" value="Unassembled WGS sequence"/>
</dbReference>
<dbReference type="InterPro" id="IPR018062">
    <property type="entry name" value="HTH_AraC-typ_CS"/>
</dbReference>
<dbReference type="AlphaFoldDB" id="A0A6J5ETU6"/>
<evidence type="ECO:0000259" key="4">
    <source>
        <dbReference type="PROSITE" id="PS01124"/>
    </source>
</evidence>
<dbReference type="EMBL" id="CADIKF010000067">
    <property type="protein sequence ID" value="CAB3769998.1"/>
    <property type="molecule type" value="Genomic_DNA"/>
</dbReference>
<dbReference type="RefSeq" id="WP_377785476.1">
    <property type="nucleotide sequence ID" value="NZ_JBHUHI010000002.1"/>
</dbReference>
<dbReference type="PANTHER" id="PTHR46796:SF14">
    <property type="entry name" value="TRANSCRIPTIONAL REGULATORY PROTEIN"/>
    <property type="match status" value="1"/>
</dbReference>